<dbReference type="PANTHER" id="PTHR30024">
    <property type="entry name" value="ALIPHATIC SULFONATES-BINDING PROTEIN-RELATED"/>
    <property type="match status" value="1"/>
</dbReference>
<reference evidence="2 3" key="1">
    <citation type="submission" date="2019-07" db="EMBL/GenBank/DDBJ databases">
        <title>Whole genome shotgun sequence of Acetobacter oeni NBRC 105207.</title>
        <authorList>
            <person name="Hosoyama A."/>
            <person name="Uohara A."/>
            <person name="Ohji S."/>
            <person name="Ichikawa N."/>
        </authorList>
    </citation>
    <scope>NUCLEOTIDE SEQUENCE [LARGE SCALE GENOMIC DNA]</scope>
    <source>
        <strain evidence="2 3">NBRC 105207</strain>
    </source>
</reference>
<proteinExistence type="predicted"/>
<dbReference type="Pfam" id="PF09084">
    <property type="entry name" value="NMT1"/>
    <property type="match status" value="1"/>
</dbReference>
<dbReference type="PANTHER" id="PTHR30024:SF42">
    <property type="entry name" value="ALIPHATIC SULFONATES-BINDING PROTEIN-RELATED"/>
    <property type="match status" value="1"/>
</dbReference>
<evidence type="ECO:0000259" key="1">
    <source>
        <dbReference type="Pfam" id="PF09084"/>
    </source>
</evidence>
<dbReference type="InterPro" id="IPR015168">
    <property type="entry name" value="SsuA/THI5"/>
</dbReference>
<organism evidence="2 3">
    <name type="scientific">Acetobacter oeni</name>
    <dbReference type="NCBI Taxonomy" id="304077"/>
    <lineage>
        <taxon>Bacteria</taxon>
        <taxon>Pseudomonadati</taxon>
        <taxon>Pseudomonadota</taxon>
        <taxon>Alphaproteobacteria</taxon>
        <taxon>Acetobacterales</taxon>
        <taxon>Acetobacteraceae</taxon>
        <taxon>Acetobacter</taxon>
    </lineage>
</organism>
<comment type="caution">
    <text evidence="2">The sequence shown here is derived from an EMBL/GenBank/DDBJ whole genome shotgun (WGS) entry which is preliminary data.</text>
</comment>
<keyword evidence="3" id="KW-1185">Reference proteome</keyword>
<dbReference type="Proteomes" id="UP000321746">
    <property type="component" value="Unassembled WGS sequence"/>
</dbReference>
<name>A0A511XH69_9PROT</name>
<sequence>MLAGGITALLAAAAKPSRAAAPRTLRISAQESSILFQIARSRNLLEPALHNAGFETVWSTLGHSPVEMGQVDFLSDVAEAVPTFIHRVFPDLALYAAEGPSPHALGILTRKDRNITSVRALAGRSVCVAKSGSALDLLIRSLQQADLKLSDIHTIFLPEPGCLQAFRTGSVDAWATFDPFLTFGRALPEAAVLTDGAAAGMQYNRYYMANRNFVRDNPQTVPLIRTALKDAAAWIAANRDEAAKTLSEHWQNMPVEIVSQVLRSRTFSIRPADQSDIAALQDIAARYTAAGILAPGSDMSTIPLIA</sequence>
<dbReference type="AlphaFoldDB" id="A0A511XH69"/>
<dbReference type="Gene3D" id="3.40.190.10">
    <property type="entry name" value="Periplasmic binding protein-like II"/>
    <property type="match status" value="2"/>
</dbReference>
<dbReference type="EMBL" id="BJYG01000004">
    <property type="protein sequence ID" value="GEN62261.1"/>
    <property type="molecule type" value="Genomic_DNA"/>
</dbReference>
<gene>
    <name evidence="2" type="primary">ssuA2_1</name>
    <name evidence="2" type="ORF">AOE01nite_04850</name>
</gene>
<feature type="domain" description="SsuA/THI5-like" evidence="1">
    <location>
        <begin position="105"/>
        <end position="242"/>
    </location>
</feature>
<dbReference type="SUPFAM" id="SSF53850">
    <property type="entry name" value="Periplasmic binding protein-like II"/>
    <property type="match status" value="1"/>
</dbReference>
<protein>
    <submittedName>
        <fullName evidence="2">Sulfonate ABC transporter substrate-binding protein</fullName>
    </submittedName>
</protein>
<evidence type="ECO:0000313" key="2">
    <source>
        <dbReference type="EMBL" id="GEN62261.1"/>
    </source>
</evidence>
<evidence type="ECO:0000313" key="3">
    <source>
        <dbReference type="Proteomes" id="UP000321746"/>
    </source>
</evidence>
<accession>A0A511XH69</accession>